<sequence>MSLEPPTYLSSLQNNIRARPIPWDGAVRAGTISDSQLSKIRAVDKVRKEQRKMTVEADLNGYRDLFLGAETGAHGVLQSAARRADVVQYILVLLADLLEGIPALSQAINNHHDPFTPFLPLLTHSTNPEDPIPLLTSTVLSSLISAAPKSADKHIVALPGLFSYLATLTKVSDGGLQDIAVLEYSALLRSKSSREKFWEQRKETVGPLTDILKAAAGVASNGDSASLFSNAVSGRNAEGSLGGGVGLQLLYHVLLVLWQLSFEGAAIGGSFDEEFDIIPLFTRLLSLSPKEKTTRLLVSSLYNLLSMNRQSLLPTAVLARLPSLLENLNGRHLNDPDLLEDLKNLSEMLEEYTKTQTTFDEYAAEVNSGHLRWSPPHRSSTFWAENARKILEHEKGDLVKKLANIMGKAWENDKQVLAIACNDVGWLVKEVPEKRYQLEKLGLKTRVMELMVEPEETVRWESLNALSGWLRYSFET</sequence>
<dbReference type="PANTHER" id="PTHR10698">
    <property type="entry name" value="V-TYPE PROTON ATPASE SUBUNIT H"/>
    <property type="match status" value="1"/>
</dbReference>
<organism evidence="7 8">
    <name type="scientific">Calycina marina</name>
    <dbReference type="NCBI Taxonomy" id="1763456"/>
    <lineage>
        <taxon>Eukaryota</taxon>
        <taxon>Fungi</taxon>
        <taxon>Dikarya</taxon>
        <taxon>Ascomycota</taxon>
        <taxon>Pezizomycotina</taxon>
        <taxon>Leotiomycetes</taxon>
        <taxon>Helotiales</taxon>
        <taxon>Pezizellaceae</taxon>
        <taxon>Calycina</taxon>
    </lineage>
</organism>
<evidence type="ECO:0000259" key="6">
    <source>
        <dbReference type="Pfam" id="PF11698"/>
    </source>
</evidence>
<dbReference type="GO" id="GO:0000329">
    <property type="term" value="C:fungal-type vacuole membrane"/>
    <property type="evidence" value="ECO:0007669"/>
    <property type="project" value="TreeGrafter"/>
</dbReference>
<dbReference type="InterPro" id="IPR004908">
    <property type="entry name" value="ATPase_V1-cplx_hsu"/>
</dbReference>
<name>A0A9P7YXT7_9HELO</name>
<keyword evidence="4 5" id="KW-0406">Ion transport</keyword>
<gene>
    <name evidence="7" type="ORF">BJ878DRAFT_465938</name>
</gene>
<dbReference type="Pfam" id="PF11698">
    <property type="entry name" value="V-ATPase_H_C"/>
    <property type="match status" value="1"/>
</dbReference>
<evidence type="ECO:0000256" key="5">
    <source>
        <dbReference type="PIRNR" id="PIRNR032184"/>
    </source>
</evidence>
<dbReference type="GO" id="GO:0046961">
    <property type="term" value="F:proton-transporting ATPase activity, rotational mechanism"/>
    <property type="evidence" value="ECO:0007669"/>
    <property type="project" value="UniProtKB-UniRule"/>
</dbReference>
<dbReference type="FunFam" id="1.25.10.10:FF:000326">
    <property type="entry name" value="V-type proton ATPase subunit H"/>
    <property type="match status" value="1"/>
</dbReference>
<comment type="function">
    <text evidence="5">Subunit of the V1 complex of vacuolar(H+)-ATPase (V-ATPase), a multisubunit enzyme composed of a peripheral complex (V1) that hydrolyzes ATP and a membrane integral complex (V0) that translocates protons. V-ATPase is responsible for acidifying and maintaining the pH of intracellular compartments.</text>
</comment>
<keyword evidence="2 5" id="KW-0813">Transport</keyword>
<evidence type="ECO:0000256" key="1">
    <source>
        <dbReference type="ARBA" id="ARBA00008613"/>
    </source>
</evidence>
<dbReference type="OrthoDB" id="10263554at2759"/>
<dbReference type="Gene3D" id="1.25.10.10">
    <property type="entry name" value="Leucine-rich Repeat Variant"/>
    <property type="match status" value="1"/>
</dbReference>
<dbReference type="PANTHER" id="PTHR10698:SF0">
    <property type="entry name" value="V-TYPE PROTON ATPASE SUBUNIT H"/>
    <property type="match status" value="1"/>
</dbReference>
<comment type="similarity">
    <text evidence="1 5">Belongs to the V-ATPase H subunit family.</text>
</comment>
<evidence type="ECO:0000256" key="4">
    <source>
        <dbReference type="ARBA" id="ARBA00023065"/>
    </source>
</evidence>
<dbReference type="EMBL" id="MU254177">
    <property type="protein sequence ID" value="KAG9241646.1"/>
    <property type="molecule type" value="Genomic_DNA"/>
</dbReference>
<dbReference type="InterPro" id="IPR011989">
    <property type="entry name" value="ARM-like"/>
</dbReference>
<dbReference type="Pfam" id="PF03224">
    <property type="entry name" value="V-ATPase_H_N"/>
    <property type="match status" value="1"/>
</dbReference>
<keyword evidence="3 5" id="KW-0375">Hydrogen ion transport</keyword>
<dbReference type="SUPFAM" id="SSF48371">
    <property type="entry name" value="ARM repeat"/>
    <property type="match status" value="1"/>
</dbReference>
<accession>A0A9P7YXT7</accession>
<evidence type="ECO:0000256" key="3">
    <source>
        <dbReference type="ARBA" id="ARBA00022781"/>
    </source>
</evidence>
<dbReference type="PIRSF" id="PIRSF032184">
    <property type="entry name" value="ATPase_V1_H"/>
    <property type="match status" value="1"/>
</dbReference>
<dbReference type="AlphaFoldDB" id="A0A9P7YXT7"/>
<comment type="caution">
    <text evidence="7">The sequence shown here is derived from an EMBL/GenBank/DDBJ whole genome shotgun (WGS) entry which is preliminary data.</text>
</comment>
<keyword evidence="8" id="KW-1185">Reference proteome</keyword>
<dbReference type="InterPro" id="IPR038497">
    <property type="entry name" value="ATPase_V1-cplx_hsu_C_sf"/>
</dbReference>
<dbReference type="Gene3D" id="1.25.40.150">
    <property type="entry name" value="V-type ATPase, subunit H, C-terminal domain"/>
    <property type="match status" value="1"/>
</dbReference>
<evidence type="ECO:0000313" key="8">
    <source>
        <dbReference type="Proteomes" id="UP000887226"/>
    </source>
</evidence>
<dbReference type="Proteomes" id="UP000887226">
    <property type="component" value="Unassembled WGS sequence"/>
</dbReference>
<reference evidence="7" key="1">
    <citation type="journal article" date="2021" name="IMA Fungus">
        <title>Genomic characterization of three marine fungi, including Emericellopsis atlantica sp. nov. with signatures of a generalist lifestyle and marine biomass degradation.</title>
        <authorList>
            <person name="Hagestad O.C."/>
            <person name="Hou L."/>
            <person name="Andersen J.H."/>
            <person name="Hansen E.H."/>
            <person name="Altermark B."/>
            <person name="Li C."/>
            <person name="Kuhnert E."/>
            <person name="Cox R.J."/>
            <person name="Crous P.W."/>
            <person name="Spatafora J.W."/>
            <person name="Lail K."/>
            <person name="Amirebrahimi M."/>
            <person name="Lipzen A."/>
            <person name="Pangilinan J."/>
            <person name="Andreopoulos W."/>
            <person name="Hayes R.D."/>
            <person name="Ng V."/>
            <person name="Grigoriev I.V."/>
            <person name="Jackson S.A."/>
            <person name="Sutton T.D.S."/>
            <person name="Dobson A.D.W."/>
            <person name="Rama T."/>
        </authorList>
    </citation>
    <scope>NUCLEOTIDE SEQUENCE</scope>
    <source>
        <strain evidence="7">TRa3180A</strain>
    </source>
</reference>
<dbReference type="InterPro" id="IPR016024">
    <property type="entry name" value="ARM-type_fold"/>
</dbReference>
<feature type="domain" description="ATPase V1 complex subunit H C-terminal" evidence="6">
    <location>
        <begin position="356"/>
        <end position="474"/>
    </location>
</feature>
<dbReference type="FunFam" id="1.25.40.150:FF:000002">
    <property type="entry name" value="V-type proton ATPase subunit H"/>
    <property type="match status" value="1"/>
</dbReference>
<dbReference type="GO" id="GO:0000221">
    <property type="term" value="C:vacuolar proton-transporting V-type ATPase, V1 domain"/>
    <property type="evidence" value="ECO:0007669"/>
    <property type="project" value="UniProtKB-UniRule"/>
</dbReference>
<evidence type="ECO:0000256" key="2">
    <source>
        <dbReference type="ARBA" id="ARBA00022448"/>
    </source>
</evidence>
<evidence type="ECO:0000313" key="7">
    <source>
        <dbReference type="EMBL" id="KAG9241646.1"/>
    </source>
</evidence>
<comment type="subunit">
    <text evidence="5">V-ATPase is a heteromultimeric enzyme made up of two complexes: the ATP-hydrolytic V1 complex and the proton translocation V0 complex.</text>
</comment>
<dbReference type="InterPro" id="IPR011987">
    <property type="entry name" value="ATPase_V1-cplx_hsu_C"/>
</dbReference>
<proteinExistence type="inferred from homology"/>
<protein>
    <recommendedName>
        <fullName evidence="5">V-type proton ATPase subunit H</fullName>
    </recommendedName>
</protein>